<dbReference type="KEGG" id="fcy:FRACYDRAFT_236482"/>
<dbReference type="AlphaFoldDB" id="A0A1E7FJ61"/>
<evidence type="ECO:0000256" key="2">
    <source>
        <dbReference type="SAM" id="Phobius"/>
    </source>
</evidence>
<evidence type="ECO:0000313" key="4">
    <source>
        <dbReference type="Proteomes" id="UP000095751"/>
    </source>
</evidence>
<evidence type="ECO:0000256" key="1">
    <source>
        <dbReference type="SAM" id="MobiDB-lite"/>
    </source>
</evidence>
<evidence type="ECO:0000313" key="3">
    <source>
        <dbReference type="EMBL" id="OEU18211.1"/>
    </source>
</evidence>
<keyword evidence="2" id="KW-0472">Membrane</keyword>
<evidence type="ECO:0008006" key="5">
    <source>
        <dbReference type="Google" id="ProtNLM"/>
    </source>
</evidence>
<feature type="transmembrane region" description="Helical" evidence="2">
    <location>
        <begin position="332"/>
        <end position="356"/>
    </location>
</feature>
<gene>
    <name evidence="3" type="ORF">FRACYDRAFT_236482</name>
</gene>
<feature type="transmembrane region" description="Helical" evidence="2">
    <location>
        <begin position="272"/>
        <end position="294"/>
    </location>
</feature>
<reference evidence="3 4" key="1">
    <citation type="submission" date="2016-09" db="EMBL/GenBank/DDBJ databases">
        <title>Extensive genetic diversity and differential bi-allelic expression allows diatom success in the polar Southern Ocean.</title>
        <authorList>
            <consortium name="DOE Joint Genome Institute"/>
            <person name="Mock T."/>
            <person name="Otillar R.P."/>
            <person name="Strauss J."/>
            <person name="Dupont C."/>
            <person name="Frickenhaus S."/>
            <person name="Maumus F."/>
            <person name="Mcmullan M."/>
            <person name="Sanges R."/>
            <person name="Schmutz J."/>
            <person name="Toseland A."/>
            <person name="Valas R."/>
            <person name="Veluchamy A."/>
            <person name="Ward B.J."/>
            <person name="Allen A."/>
            <person name="Barry K."/>
            <person name="Falciatore A."/>
            <person name="Ferrante M."/>
            <person name="Fortunato A.E."/>
            <person name="Gloeckner G."/>
            <person name="Gruber A."/>
            <person name="Hipkin R."/>
            <person name="Janech M."/>
            <person name="Kroth P."/>
            <person name="Leese F."/>
            <person name="Lindquist E."/>
            <person name="Lyon B.R."/>
            <person name="Martin J."/>
            <person name="Mayer C."/>
            <person name="Parker M."/>
            <person name="Quesneville H."/>
            <person name="Raymond J."/>
            <person name="Uhlig C."/>
            <person name="Valentin K.U."/>
            <person name="Worden A.Z."/>
            <person name="Armbrust E.V."/>
            <person name="Bowler C."/>
            <person name="Green B."/>
            <person name="Moulton V."/>
            <person name="Van Oosterhout C."/>
            <person name="Grigoriev I."/>
        </authorList>
    </citation>
    <scope>NUCLEOTIDE SEQUENCE [LARGE SCALE GENOMIC DNA]</scope>
    <source>
        <strain evidence="3 4">CCMP1102</strain>
    </source>
</reference>
<proteinExistence type="predicted"/>
<name>A0A1E7FJ61_9STRA</name>
<dbReference type="EMBL" id="KV784356">
    <property type="protein sequence ID" value="OEU18211.1"/>
    <property type="molecule type" value="Genomic_DNA"/>
</dbReference>
<feature type="transmembrane region" description="Helical" evidence="2">
    <location>
        <begin position="75"/>
        <end position="94"/>
    </location>
</feature>
<feature type="region of interest" description="Disordered" evidence="1">
    <location>
        <begin position="364"/>
        <end position="393"/>
    </location>
</feature>
<keyword evidence="2" id="KW-1133">Transmembrane helix</keyword>
<feature type="transmembrane region" description="Helical" evidence="2">
    <location>
        <begin position="237"/>
        <end position="260"/>
    </location>
</feature>
<accession>A0A1E7FJ61</accession>
<protein>
    <recommendedName>
        <fullName evidence="5">Transmembrane protein</fullName>
    </recommendedName>
</protein>
<feature type="compositionally biased region" description="Low complexity" evidence="1">
    <location>
        <begin position="56"/>
        <end position="66"/>
    </location>
</feature>
<keyword evidence="4" id="KW-1185">Reference proteome</keyword>
<feature type="region of interest" description="Disordered" evidence="1">
    <location>
        <begin position="47"/>
        <end position="66"/>
    </location>
</feature>
<sequence length="393" mass="43822">MTTTTTTTTTTKDNDGIVGVSDDDDVMMMVSAIPNNNSNYQEENMKINHNQNQNPRTTRTTRTTRTNTRTQKCKVVSLLVLAFGSITLSILTIYSCNFFSYRDITSTTDGFTEALLSNNRNNYSNELLPEYMYSPFEYLNEAGVGLFAYNMGNPSSSSVEGGGIGGTSSSKFYKQDPMCFLYCDELNDFKWFFNNYNHYNTNDNVEDDVKDESSSSTSRRIDLWILARYCSIFAPCIAILGIIQLLIIVFNYYCCGGWGVNNKFATKCLSKFLLSITFVIASAFQFGTFTIMFASPQLSSFNKNGEVIQEQFCTFSSIESTNGIKCRFDSGAWLSLGAGIGYFIIALLLLISILFCKTRTSITTTTGNSDSDSNNKTNTNTDDSSLSSEEQDF</sequence>
<dbReference type="Proteomes" id="UP000095751">
    <property type="component" value="Unassembled WGS sequence"/>
</dbReference>
<organism evidence="3 4">
    <name type="scientific">Fragilariopsis cylindrus CCMP1102</name>
    <dbReference type="NCBI Taxonomy" id="635003"/>
    <lineage>
        <taxon>Eukaryota</taxon>
        <taxon>Sar</taxon>
        <taxon>Stramenopiles</taxon>
        <taxon>Ochrophyta</taxon>
        <taxon>Bacillariophyta</taxon>
        <taxon>Bacillariophyceae</taxon>
        <taxon>Bacillariophycidae</taxon>
        <taxon>Bacillariales</taxon>
        <taxon>Bacillariaceae</taxon>
        <taxon>Fragilariopsis</taxon>
    </lineage>
</organism>
<keyword evidence="2" id="KW-0812">Transmembrane</keyword>
<dbReference type="InParanoid" id="A0A1E7FJ61"/>